<comment type="caution">
    <text evidence="1">The sequence shown here is derived from an EMBL/GenBank/DDBJ whole genome shotgun (WGS) entry which is preliminary data.</text>
</comment>
<organism evidence="1 2">
    <name type="scientific">Pseudomassariella vexata</name>
    <dbReference type="NCBI Taxonomy" id="1141098"/>
    <lineage>
        <taxon>Eukaryota</taxon>
        <taxon>Fungi</taxon>
        <taxon>Dikarya</taxon>
        <taxon>Ascomycota</taxon>
        <taxon>Pezizomycotina</taxon>
        <taxon>Sordariomycetes</taxon>
        <taxon>Xylariomycetidae</taxon>
        <taxon>Amphisphaeriales</taxon>
        <taxon>Pseudomassariaceae</taxon>
        <taxon>Pseudomassariella</taxon>
    </lineage>
</organism>
<evidence type="ECO:0000313" key="2">
    <source>
        <dbReference type="Proteomes" id="UP000193689"/>
    </source>
</evidence>
<dbReference type="STRING" id="1141098.A0A1Y2DVM5"/>
<evidence type="ECO:0000313" key="1">
    <source>
        <dbReference type="EMBL" id="ORY63321.1"/>
    </source>
</evidence>
<proteinExistence type="predicted"/>
<dbReference type="EMBL" id="MCFJ01000008">
    <property type="protein sequence ID" value="ORY63321.1"/>
    <property type="molecule type" value="Genomic_DNA"/>
</dbReference>
<keyword evidence="2" id="KW-1185">Reference proteome</keyword>
<dbReference type="AlphaFoldDB" id="A0A1Y2DVM5"/>
<protein>
    <submittedName>
        <fullName evidence="1">Uncharacterized protein</fullName>
    </submittedName>
</protein>
<name>A0A1Y2DVM5_9PEZI</name>
<dbReference type="RefSeq" id="XP_040714978.1">
    <property type="nucleotide sequence ID" value="XM_040863000.1"/>
</dbReference>
<accession>A0A1Y2DVM5</accession>
<dbReference type="InParanoid" id="A0A1Y2DVM5"/>
<dbReference type="OrthoDB" id="5389929at2759"/>
<dbReference type="GeneID" id="63779212"/>
<reference evidence="1 2" key="1">
    <citation type="submission" date="2016-07" db="EMBL/GenBank/DDBJ databases">
        <title>Pervasive Adenine N6-methylation of Active Genes in Fungi.</title>
        <authorList>
            <consortium name="DOE Joint Genome Institute"/>
            <person name="Mondo S.J."/>
            <person name="Dannebaum R.O."/>
            <person name="Kuo R.C."/>
            <person name="Labutti K."/>
            <person name="Haridas S."/>
            <person name="Kuo A."/>
            <person name="Salamov A."/>
            <person name="Ahrendt S.R."/>
            <person name="Lipzen A."/>
            <person name="Sullivan W."/>
            <person name="Andreopoulos W.B."/>
            <person name="Clum A."/>
            <person name="Lindquist E."/>
            <person name="Daum C."/>
            <person name="Ramamoorthy G.K."/>
            <person name="Gryganskyi A."/>
            <person name="Culley D."/>
            <person name="Magnuson J.K."/>
            <person name="James T.Y."/>
            <person name="O'Malley M.A."/>
            <person name="Stajich J.E."/>
            <person name="Spatafora J.W."/>
            <person name="Visel A."/>
            <person name="Grigoriev I.V."/>
        </authorList>
    </citation>
    <scope>NUCLEOTIDE SEQUENCE [LARGE SCALE GENOMIC DNA]</scope>
    <source>
        <strain evidence="1 2">CBS 129021</strain>
    </source>
</reference>
<gene>
    <name evidence="1" type="ORF">BCR38DRAFT_475297</name>
</gene>
<dbReference type="Proteomes" id="UP000193689">
    <property type="component" value="Unassembled WGS sequence"/>
</dbReference>
<sequence length="567" mass="65723">MHVNFFSSRVVSKGLWSYFSSVMEASEEGQVARAYQVNEVVLSKYGLSRAEWQSFKDFQKAHEEFHKWLESRNLAPDETKATSCRTNEDFTQLWTGLAEQSHFRFDERHQKGIRRWTRKYQGFSKGVSSFMQDISPMLDIVNGLFPPASGFAVGTISGLFKANGLIAERKSYMEEQTWAAIEEVKDRLPGFRMYQEIYSEEADMNRDLRKKIVFAYMAFVELSMSITKYYLQPGYVRWMSALSNPGKFQYMTDRVNMLVVGIRTRCEELQSLSISQLRESNKSLLDKLENIERDKAITHLMQLQELLGVPEWTPEAQQQNLAHYRRLLDYERDRESIYEQMRSGSVERFQSESDFAEWKSSKASKFLVLIGVNHRSISEGKRHCWISPIALDLGDRLSRNPLAFFALYVFPPLQSTSIHIALPILLVQLLRLLRSKLAGNEQLEGLLAAAKYYSGWKDQGDKDDDTSGHLKKLEALTSLTTRCIRLLEPNETVYLILDRVDQCQEEDQYDLVRILVDMMSQVQCTVKVLMVADHVAWRVNLKAFKLQDSTEPKEVVLQQQYLVRKGY</sequence>